<dbReference type="CDD" id="cd18079">
    <property type="entry name" value="S-AdoMet_synt"/>
    <property type="match status" value="1"/>
</dbReference>
<evidence type="ECO:0000256" key="3">
    <source>
        <dbReference type="ARBA" id="ARBA00022563"/>
    </source>
</evidence>
<feature type="binding site" evidence="10">
    <location>
        <position position="276"/>
    </location>
    <ligand>
        <name>ATP</name>
        <dbReference type="ChEBI" id="CHEBI:30616"/>
        <note>ligand shared between two neighboring subunits</note>
    </ligand>
</feature>
<comment type="catalytic activity">
    <reaction evidence="10">
        <text>L-methionine + ATP + H2O = S-adenosyl-L-methionine + phosphate + diphosphate</text>
        <dbReference type="Rhea" id="RHEA:21080"/>
        <dbReference type="ChEBI" id="CHEBI:15377"/>
        <dbReference type="ChEBI" id="CHEBI:30616"/>
        <dbReference type="ChEBI" id="CHEBI:33019"/>
        <dbReference type="ChEBI" id="CHEBI:43474"/>
        <dbReference type="ChEBI" id="CHEBI:57844"/>
        <dbReference type="ChEBI" id="CHEBI:59789"/>
        <dbReference type="EC" id="2.5.1.6"/>
    </reaction>
</comment>
<dbReference type="PROSITE" id="PS00376">
    <property type="entry name" value="ADOMET_SYNTHASE_1"/>
    <property type="match status" value="1"/>
</dbReference>
<comment type="caution">
    <text evidence="16">The sequence shown here is derived from an EMBL/GenBank/DDBJ whole genome shotgun (WGS) entry which is preliminary data.</text>
</comment>
<accession>A0ABW2ENH9</accession>
<feature type="binding site" description="in other chain" evidence="10">
    <location>
        <begin position="259"/>
        <end position="260"/>
    </location>
    <ligand>
        <name>ATP</name>
        <dbReference type="ChEBI" id="CHEBI:30616"/>
        <note>ligand shared between two neighboring subunits</note>
    </ligand>
</feature>
<reference evidence="17" key="1">
    <citation type="journal article" date="2019" name="Int. J. Syst. Evol. Microbiol.">
        <title>The Global Catalogue of Microorganisms (GCM) 10K type strain sequencing project: providing services to taxonomists for standard genome sequencing and annotation.</title>
        <authorList>
            <consortium name="The Broad Institute Genomics Platform"/>
            <consortium name="The Broad Institute Genome Sequencing Center for Infectious Disease"/>
            <person name="Wu L."/>
            <person name="Ma J."/>
        </authorList>
    </citation>
    <scope>NUCLEOTIDE SEQUENCE [LARGE SCALE GENOMIC DNA]</scope>
    <source>
        <strain evidence="17">CGMCC 4.1621</strain>
    </source>
</reference>
<evidence type="ECO:0000256" key="10">
    <source>
        <dbReference type="HAMAP-Rule" id="MF_00086"/>
    </source>
</evidence>
<comment type="subcellular location">
    <subcellularLocation>
        <location evidence="10 11">Cytoplasm</location>
    </subcellularLocation>
</comment>
<dbReference type="Pfam" id="PF00438">
    <property type="entry name" value="S-AdoMet_synt_N"/>
    <property type="match status" value="1"/>
</dbReference>
<keyword evidence="17" id="KW-1185">Reference proteome</keyword>
<evidence type="ECO:0000256" key="2">
    <source>
        <dbReference type="ARBA" id="ARBA00009685"/>
    </source>
</evidence>
<dbReference type="PIRSF" id="PIRSF000497">
    <property type="entry name" value="MAT"/>
    <property type="match status" value="1"/>
</dbReference>
<evidence type="ECO:0000256" key="1">
    <source>
        <dbReference type="ARBA" id="ARBA00005224"/>
    </source>
</evidence>
<dbReference type="EC" id="2.5.1.6" evidence="10"/>
<evidence type="ECO:0000256" key="6">
    <source>
        <dbReference type="ARBA" id="ARBA00022741"/>
    </source>
</evidence>
<feature type="binding site" evidence="10">
    <location>
        <position position="45"/>
    </location>
    <ligand>
        <name>K(+)</name>
        <dbReference type="ChEBI" id="CHEBI:29103"/>
    </ligand>
</feature>
<feature type="binding site" description="in other chain" evidence="10">
    <location>
        <begin position="177"/>
        <end position="179"/>
    </location>
    <ligand>
        <name>ATP</name>
        <dbReference type="ChEBI" id="CHEBI:30616"/>
        <note>ligand shared between two neighboring subunits</note>
    </ligand>
</feature>
<feature type="domain" description="S-adenosylmethionine synthetase central" evidence="14">
    <location>
        <begin position="128"/>
        <end position="245"/>
    </location>
</feature>
<comment type="cofactor">
    <cofactor evidence="10">
        <name>Mg(2+)</name>
        <dbReference type="ChEBI" id="CHEBI:18420"/>
    </cofactor>
    <text evidence="10">Binds 2 divalent ions per subunit.</text>
</comment>
<evidence type="ECO:0000313" key="16">
    <source>
        <dbReference type="EMBL" id="MFC7063912.1"/>
    </source>
</evidence>
<evidence type="ECO:0000256" key="9">
    <source>
        <dbReference type="ARBA" id="ARBA00022958"/>
    </source>
</evidence>
<dbReference type="InterPro" id="IPR022629">
    <property type="entry name" value="S-AdoMet_synt_central"/>
</dbReference>
<keyword evidence="6 10" id="KW-0547">Nucleotide-binding</keyword>
<evidence type="ECO:0000259" key="14">
    <source>
        <dbReference type="Pfam" id="PF02772"/>
    </source>
</evidence>
<keyword evidence="5 10" id="KW-0479">Metal-binding</keyword>
<feature type="binding site" description="in other chain" evidence="10">
    <location>
        <position position="17"/>
    </location>
    <ligand>
        <name>ATP</name>
        <dbReference type="ChEBI" id="CHEBI:30616"/>
        <note>ligand shared between two neighboring subunits</note>
    </ligand>
</feature>
<proteinExistence type="inferred from homology"/>
<dbReference type="GO" id="GO:0004478">
    <property type="term" value="F:methionine adenosyltransferase activity"/>
    <property type="evidence" value="ECO:0007669"/>
    <property type="project" value="UniProtKB-EC"/>
</dbReference>
<dbReference type="Gene3D" id="3.30.300.10">
    <property type="match status" value="3"/>
</dbReference>
<evidence type="ECO:0000256" key="4">
    <source>
        <dbReference type="ARBA" id="ARBA00022679"/>
    </source>
</evidence>
<keyword evidence="10" id="KW-0963">Cytoplasm</keyword>
<feature type="binding site" description="in other chain" evidence="10">
    <location>
        <position position="284"/>
    </location>
    <ligand>
        <name>L-methionine</name>
        <dbReference type="ChEBI" id="CHEBI:57844"/>
        <note>ligand shared between two neighboring subunits</note>
    </ligand>
</feature>
<feature type="domain" description="S-adenosylmethionine synthetase N-terminal" evidence="13">
    <location>
        <begin position="6"/>
        <end position="103"/>
    </location>
</feature>
<dbReference type="InterPro" id="IPR022630">
    <property type="entry name" value="S-AdoMet_synt_C"/>
</dbReference>
<keyword evidence="8 10" id="KW-0460">Magnesium</keyword>
<dbReference type="Proteomes" id="UP001596410">
    <property type="component" value="Unassembled WGS sequence"/>
</dbReference>
<evidence type="ECO:0000259" key="15">
    <source>
        <dbReference type="Pfam" id="PF02773"/>
    </source>
</evidence>
<keyword evidence="9 10" id="KW-0630">Potassium</keyword>
<keyword evidence="3 10" id="KW-0554">One-carbon metabolism</keyword>
<feature type="binding site" description="in other chain" evidence="10">
    <location>
        <position position="101"/>
    </location>
    <ligand>
        <name>L-methionine</name>
        <dbReference type="ChEBI" id="CHEBI:57844"/>
        <note>ligand shared between two neighboring subunits</note>
    </ligand>
</feature>
<evidence type="ECO:0000256" key="5">
    <source>
        <dbReference type="ARBA" id="ARBA00022723"/>
    </source>
</evidence>
<dbReference type="SUPFAM" id="SSF55973">
    <property type="entry name" value="S-adenosylmethionine synthetase"/>
    <property type="match status" value="3"/>
</dbReference>
<evidence type="ECO:0000256" key="7">
    <source>
        <dbReference type="ARBA" id="ARBA00022840"/>
    </source>
</evidence>
<evidence type="ECO:0000256" key="12">
    <source>
        <dbReference type="RuleBase" id="RU004462"/>
    </source>
</evidence>
<dbReference type="EMBL" id="JBHSZV010000062">
    <property type="protein sequence ID" value="MFC7063912.1"/>
    <property type="molecule type" value="Genomic_DNA"/>
</dbReference>
<dbReference type="PANTHER" id="PTHR11964">
    <property type="entry name" value="S-ADENOSYLMETHIONINE SYNTHETASE"/>
    <property type="match status" value="1"/>
</dbReference>
<dbReference type="HAMAP" id="MF_00086">
    <property type="entry name" value="S_AdoMet_synth1"/>
    <property type="match status" value="1"/>
</dbReference>
<sequence>MPANRRLFTSESVTEGHPDKICDQISDAILDEILKHDPNARVACETTVTTGLVLVSGEISTNTYVDIPAIVRQTIKDIGYTRAKYGFDADTCAVLTAIDEQSADIAGGVNVSLESREGQMSDEELEAIGAGDQGLMFGFANNETEELMPLPISLAHKIAKRLSDVRNSGTLAYLRPDGKTQVTIEYDENNKPVRVDTVVISTQHAEEITLEQIKKDLKEHVIHHVIPTHLIDDKTKYFINPTGRFVIGGPQGDAGLTGRKIIVDTYGGYARHGGGAFSGKDATKVDRSAAYAARYVAKNIVAAGLAESCEVQLAYAIGVAQPVSISIDTSGTGKYSEEKLVEVVRELFDLRPAGIIKMLDLRRPIYRQTAAFGHFGRTDVEFPWEKTDKAELLKKNLSS</sequence>
<feature type="binding site" evidence="10">
    <location>
        <position position="19"/>
    </location>
    <ligand>
        <name>Mg(2+)</name>
        <dbReference type="ChEBI" id="CHEBI:18420"/>
    </ligand>
</feature>
<keyword evidence="4 10" id="KW-0808">Transferase</keyword>
<evidence type="ECO:0000256" key="8">
    <source>
        <dbReference type="ARBA" id="ARBA00022842"/>
    </source>
</evidence>
<dbReference type="RefSeq" id="WP_204708463.1">
    <property type="nucleotide sequence ID" value="NZ_JBHSZV010000062.1"/>
</dbReference>
<dbReference type="InterPro" id="IPR002133">
    <property type="entry name" value="S-AdoMet_synthetase"/>
</dbReference>
<feature type="region of interest" description="Flexible loop" evidence="10">
    <location>
        <begin position="101"/>
        <end position="111"/>
    </location>
</feature>
<feature type="binding site" description="in other chain" evidence="10">
    <location>
        <begin position="244"/>
        <end position="245"/>
    </location>
    <ligand>
        <name>ATP</name>
        <dbReference type="ChEBI" id="CHEBI:30616"/>
        <note>ligand shared between two neighboring subunits</note>
    </ligand>
</feature>
<feature type="binding site" evidence="10">
    <location>
        <position position="280"/>
    </location>
    <ligand>
        <name>ATP</name>
        <dbReference type="ChEBI" id="CHEBI:30616"/>
        <note>ligand shared between two neighboring subunits</note>
    </ligand>
</feature>
<comment type="pathway">
    <text evidence="1 10">Amino-acid biosynthesis; S-adenosyl-L-methionine biosynthesis; S-adenosyl-L-methionine from L-methionine: step 1/1.</text>
</comment>
<dbReference type="PROSITE" id="PS00377">
    <property type="entry name" value="ADOMET_SYNTHASE_2"/>
    <property type="match status" value="1"/>
</dbReference>
<comment type="similarity">
    <text evidence="2 10 12">Belongs to the AdoMet synthase family.</text>
</comment>
<comment type="subunit">
    <text evidence="10">Homotetramer; dimer of dimers.</text>
</comment>
<dbReference type="NCBIfam" id="TIGR01034">
    <property type="entry name" value="metK"/>
    <property type="match status" value="1"/>
</dbReference>
<comment type="cofactor">
    <cofactor evidence="10">
        <name>K(+)</name>
        <dbReference type="ChEBI" id="CHEBI:29103"/>
    </cofactor>
    <text evidence="10">Binds 1 potassium ion per subunit.</text>
</comment>
<feature type="binding site" evidence="10">
    <location>
        <position position="253"/>
    </location>
    <ligand>
        <name>ATP</name>
        <dbReference type="ChEBI" id="CHEBI:30616"/>
        <note>ligand shared between two neighboring subunits</note>
    </ligand>
</feature>
<evidence type="ECO:0000259" key="13">
    <source>
        <dbReference type="Pfam" id="PF00438"/>
    </source>
</evidence>
<feature type="binding site" evidence="10">
    <location>
        <position position="253"/>
    </location>
    <ligand>
        <name>L-methionine</name>
        <dbReference type="ChEBI" id="CHEBI:57844"/>
        <note>ligand shared between two neighboring subunits</note>
    </ligand>
</feature>
<feature type="binding site" description="in other chain" evidence="10">
    <location>
        <position position="58"/>
    </location>
    <ligand>
        <name>L-methionine</name>
        <dbReference type="ChEBI" id="CHEBI:57844"/>
        <note>ligand shared between two neighboring subunits</note>
    </ligand>
</feature>
<evidence type="ECO:0000256" key="11">
    <source>
        <dbReference type="RuleBase" id="RU000542"/>
    </source>
</evidence>
<gene>
    <name evidence="10 16" type="primary">metK</name>
    <name evidence="16" type="ORF">ACFQIC_19115</name>
</gene>
<name>A0ABW2ENH9_9BACI</name>
<organism evidence="16 17">
    <name type="scientific">Halobacillus seohaensis</name>
    <dbReference type="NCBI Taxonomy" id="447421"/>
    <lineage>
        <taxon>Bacteria</taxon>
        <taxon>Bacillati</taxon>
        <taxon>Bacillota</taxon>
        <taxon>Bacilli</taxon>
        <taxon>Bacillales</taxon>
        <taxon>Bacillaceae</taxon>
        <taxon>Halobacillus</taxon>
    </lineage>
</organism>
<protein>
    <recommendedName>
        <fullName evidence="10">S-adenosylmethionine synthase</fullName>
        <shortName evidence="10">AdoMet synthase</shortName>
        <ecNumber evidence="10">2.5.1.6</ecNumber>
    </recommendedName>
    <alternativeName>
        <fullName evidence="10">MAT</fullName>
    </alternativeName>
    <alternativeName>
        <fullName evidence="10">Methionine adenosyltransferase</fullName>
    </alternativeName>
</protein>
<dbReference type="InterPro" id="IPR022636">
    <property type="entry name" value="S-AdoMet_synthetase_sfam"/>
</dbReference>
<dbReference type="InterPro" id="IPR022628">
    <property type="entry name" value="S-AdoMet_synt_N"/>
</dbReference>
<dbReference type="InterPro" id="IPR022631">
    <property type="entry name" value="ADOMET_SYNTHASE_CS"/>
</dbReference>
<feature type="domain" description="S-adenosylmethionine synthetase C-terminal" evidence="15">
    <location>
        <begin position="247"/>
        <end position="386"/>
    </location>
</feature>
<evidence type="ECO:0000313" key="17">
    <source>
        <dbReference type="Proteomes" id="UP001596410"/>
    </source>
</evidence>
<dbReference type="Pfam" id="PF02773">
    <property type="entry name" value="S-AdoMet_synt_C"/>
    <property type="match status" value="1"/>
</dbReference>
<dbReference type="Pfam" id="PF02772">
    <property type="entry name" value="S-AdoMet_synt_M"/>
    <property type="match status" value="1"/>
</dbReference>
<comment type="function">
    <text evidence="10">Catalyzes the formation of S-adenosylmethionine (AdoMet) from methionine and ATP. The overall synthetic reaction is composed of two sequential steps, AdoMet formation and the subsequent tripolyphosphate hydrolysis which occurs prior to release of AdoMet from the enzyme.</text>
</comment>
<keyword evidence="7 10" id="KW-0067">ATP-binding</keyword>